<dbReference type="InterPro" id="IPR013785">
    <property type="entry name" value="Aldolase_TIM"/>
</dbReference>
<comment type="caution">
    <text evidence="10">The sequence shown here is derived from an EMBL/GenBank/DDBJ whole genome shotgun (WGS) entry which is preliminary data.</text>
</comment>
<protein>
    <recommendedName>
        <fullName evidence="8">Tryptophan synthase alpha chain</fullName>
        <ecNumber evidence="8">4.2.1.20</ecNumber>
    </recommendedName>
</protein>
<proteinExistence type="inferred from homology"/>
<dbReference type="Proteomes" id="UP001177120">
    <property type="component" value="Unassembled WGS sequence"/>
</dbReference>
<dbReference type="InterPro" id="IPR018204">
    <property type="entry name" value="Trp_synthase_alpha_AS"/>
</dbReference>
<evidence type="ECO:0000256" key="3">
    <source>
        <dbReference type="ARBA" id="ARBA00022605"/>
    </source>
</evidence>
<comment type="catalytic activity">
    <reaction evidence="7 8">
        <text>(1S,2R)-1-C-(indol-3-yl)glycerol 3-phosphate + L-serine = D-glyceraldehyde 3-phosphate + L-tryptophan + H2O</text>
        <dbReference type="Rhea" id="RHEA:10532"/>
        <dbReference type="ChEBI" id="CHEBI:15377"/>
        <dbReference type="ChEBI" id="CHEBI:33384"/>
        <dbReference type="ChEBI" id="CHEBI:57912"/>
        <dbReference type="ChEBI" id="CHEBI:58866"/>
        <dbReference type="ChEBI" id="CHEBI:59776"/>
        <dbReference type="EC" id="4.2.1.20"/>
    </reaction>
</comment>
<comment type="pathway">
    <text evidence="1 8">Amino-acid biosynthesis; L-tryptophan biosynthesis; L-tryptophan from chorismate: step 5/5.</text>
</comment>
<dbReference type="InterPro" id="IPR011060">
    <property type="entry name" value="RibuloseP-bd_barrel"/>
</dbReference>
<evidence type="ECO:0000256" key="2">
    <source>
        <dbReference type="ARBA" id="ARBA00011270"/>
    </source>
</evidence>
<comment type="subunit">
    <text evidence="2 8">Tetramer of two alpha and two beta chains.</text>
</comment>
<evidence type="ECO:0000256" key="8">
    <source>
        <dbReference type="HAMAP-Rule" id="MF_00131"/>
    </source>
</evidence>
<feature type="active site" description="Proton acceptor" evidence="8">
    <location>
        <position position="57"/>
    </location>
</feature>
<evidence type="ECO:0000313" key="11">
    <source>
        <dbReference type="Proteomes" id="UP001177120"/>
    </source>
</evidence>
<keyword evidence="11" id="KW-1185">Reference proteome</keyword>
<dbReference type="NCBIfam" id="TIGR00262">
    <property type="entry name" value="trpA"/>
    <property type="match status" value="1"/>
</dbReference>
<accession>A0ABS2WJD0</accession>
<gene>
    <name evidence="8" type="primary">trpA</name>
    <name evidence="10" type="ORF">JQC72_08990</name>
</gene>
<keyword evidence="4 8" id="KW-0822">Tryptophan biosynthesis</keyword>
<feature type="active site" description="Proton acceptor" evidence="8">
    <location>
        <position position="46"/>
    </location>
</feature>
<dbReference type="Pfam" id="PF00290">
    <property type="entry name" value="Trp_syntA"/>
    <property type="match status" value="1"/>
</dbReference>
<name>A0ABS2WJD0_9BACL</name>
<dbReference type="EC" id="4.2.1.20" evidence="8"/>
<dbReference type="HAMAP" id="MF_00131">
    <property type="entry name" value="Trp_synth_alpha"/>
    <property type="match status" value="1"/>
</dbReference>
<evidence type="ECO:0000256" key="4">
    <source>
        <dbReference type="ARBA" id="ARBA00022822"/>
    </source>
</evidence>
<dbReference type="PROSITE" id="PS00167">
    <property type="entry name" value="TRP_SYNTHASE_ALPHA"/>
    <property type="match status" value="1"/>
</dbReference>
<comment type="similarity">
    <text evidence="8 9">Belongs to the TrpA family.</text>
</comment>
<dbReference type="RefSeq" id="WP_205494923.1">
    <property type="nucleotide sequence ID" value="NZ_JAFHAP010000008.1"/>
</dbReference>
<evidence type="ECO:0000256" key="1">
    <source>
        <dbReference type="ARBA" id="ARBA00004733"/>
    </source>
</evidence>
<dbReference type="EMBL" id="JAFHAP010000008">
    <property type="protein sequence ID" value="MBN2909662.1"/>
    <property type="molecule type" value="Genomic_DNA"/>
</dbReference>
<organism evidence="10 11">
    <name type="scientific">Polycladomyces zharkentensis</name>
    <dbReference type="NCBI Taxonomy" id="2807616"/>
    <lineage>
        <taxon>Bacteria</taxon>
        <taxon>Bacillati</taxon>
        <taxon>Bacillota</taxon>
        <taxon>Bacilli</taxon>
        <taxon>Bacillales</taxon>
        <taxon>Thermoactinomycetaceae</taxon>
        <taxon>Polycladomyces</taxon>
    </lineage>
</organism>
<keyword evidence="6 8" id="KW-0456">Lyase</keyword>
<dbReference type="InterPro" id="IPR002028">
    <property type="entry name" value="Trp_synthase_suA"/>
</dbReference>
<sequence length="266" mass="28977">MTVIEQALRKPSEVRLIPFLVAGDPDPETTLDLLRLLDEEGVAVVELGVPYSDPLADGPVIQEAATRALSHGMNLSRVLALAKTAREQGVRVPLVLFSYVNPLIQMGFDRFAKTAREAGIDGVIVPDLPVEENEALRTACADHGLDAIPLVAPTSRERVRMIAGQAQGFVYCVSSLGTTGVRDGFSRDVDAFLEEVRRVSPVPTAIGFGISRPEHVRRFSRHADAVVVGSALVRLIGERREALQNPAKREQALAEIRAFVRELKTE</sequence>
<keyword evidence="5 8" id="KW-0057">Aromatic amino acid biosynthesis</keyword>
<evidence type="ECO:0000256" key="6">
    <source>
        <dbReference type="ARBA" id="ARBA00023239"/>
    </source>
</evidence>
<dbReference type="Gene3D" id="3.20.20.70">
    <property type="entry name" value="Aldolase class I"/>
    <property type="match status" value="1"/>
</dbReference>
<dbReference type="GO" id="GO:0004834">
    <property type="term" value="F:tryptophan synthase activity"/>
    <property type="evidence" value="ECO:0007669"/>
    <property type="project" value="UniProtKB-EC"/>
</dbReference>
<evidence type="ECO:0000313" key="10">
    <source>
        <dbReference type="EMBL" id="MBN2909662.1"/>
    </source>
</evidence>
<dbReference type="PANTHER" id="PTHR43406:SF1">
    <property type="entry name" value="TRYPTOPHAN SYNTHASE ALPHA CHAIN, CHLOROPLASTIC"/>
    <property type="match status" value="1"/>
</dbReference>
<dbReference type="PANTHER" id="PTHR43406">
    <property type="entry name" value="TRYPTOPHAN SYNTHASE, ALPHA CHAIN"/>
    <property type="match status" value="1"/>
</dbReference>
<evidence type="ECO:0000256" key="9">
    <source>
        <dbReference type="RuleBase" id="RU003662"/>
    </source>
</evidence>
<dbReference type="SUPFAM" id="SSF51366">
    <property type="entry name" value="Ribulose-phoshate binding barrel"/>
    <property type="match status" value="1"/>
</dbReference>
<dbReference type="CDD" id="cd04724">
    <property type="entry name" value="Tryptophan_synthase_alpha"/>
    <property type="match status" value="1"/>
</dbReference>
<evidence type="ECO:0000256" key="7">
    <source>
        <dbReference type="ARBA" id="ARBA00049047"/>
    </source>
</evidence>
<reference evidence="10" key="1">
    <citation type="journal article" date="2024" name="Int. J. Syst. Evol. Microbiol.">
        <title>Polycladomyces zharkentensis sp. nov., a novel thermophilic cellulose- and starch-degrading member of the Bacillota from a geothermal aquifer in Kazakhstan.</title>
        <authorList>
            <person name="Mashzhan A."/>
            <person name="Kistaubayeva A."/>
            <person name="Javier-Lopez R."/>
            <person name="Bissenova U."/>
            <person name="Bissenbay A."/>
            <person name="Birkeland N.K."/>
        </authorList>
    </citation>
    <scope>NUCLEOTIDE SEQUENCE</scope>
    <source>
        <strain evidence="10">ZKZ2T</strain>
    </source>
</reference>
<comment type="function">
    <text evidence="8">The alpha subunit is responsible for the aldol cleavage of indoleglycerol phosphate to indole and glyceraldehyde 3-phosphate.</text>
</comment>
<keyword evidence="3 8" id="KW-0028">Amino-acid biosynthesis</keyword>
<evidence type="ECO:0000256" key="5">
    <source>
        <dbReference type="ARBA" id="ARBA00023141"/>
    </source>
</evidence>